<comment type="caution">
    <text evidence="4">The sequence shown here is derived from an EMBL/GenBank/DDBJ whole genome shotgun (WGS) entry which is preliminary data.</text>
</comment>
<sequence length="522" mass="59035">MAAYQRMIAETDPTWREEALTALRDGKFVRIDAVVQELGENSGDKRKWNRNHYNNNNPNTTSNLNLNKRPETSRVFKSWPGSWLDIKSKTIELHLVLQAKDGPGSQGGQGNDVTCFGCGEKGHYKNKCPNNGSQGGGTKFEATNKILRTIRGRIKETLREITKHHTSTQGGTQITLADLTLCVEAAVKDNNVVNEGEFDDALVVRDFLEVFPEDLPGLPPTCQVEFHIELIPGAASVARAPYQLVPTEMKEIFTPAWRKKRGTPENYSRDVEERRILGNGNDAENESYSLRFRQPKIHEADNTLNDLELGAALVMTIGLDLLSRILEAQREAVKIENIEAEDISGMLKKLEARADRTLCLDNRSWLPSCYSQMPDLCQGQGWTSEALWFIGPTRYTRMEVGEDNNGFRSLSYPYGSRIRSRFCGALLHRLPKFSYNIVISRALKLHPFEDFTVGSIHSPVCWAEVRDAQLTGPEIIHETTEKIFKIRDHMQAARDRQKSYADKRRMPLEFEVGDKVMLKVAP</sequence>
<gene>
    <name evidence="4" type="ORF">Tco_1002537</name>
</gene>
<reference evidence="4" key="1">
    <citation type="journal article" date="2022" name="Int. J. Mol. Sci.">
        <title>Draft Genome of Tanacetum Coccineum: Genomic Comparison of Closely Related Tanacetum-Family Plants.</title>
        <authorList>
            <person name="Yamashiro T."/>
            <person name="Shiraishi A."/>
            <person name="Nakayama K."/>
            <person name="Satake H."/>
        </authorList>
    </citation>
    <scope>NUCLEOTIDE SEQUENCE</scope>
</reference>
<keyword evidence="4" id="KW-0548">Nucleotidyltransferase</keyword>
<dbReference type="PANTHER" id="PTHR15503">
    <property type="entry name" value="LDOC1 RELATED"/>
    <property type="match status" value="1"/>
</dbReference>
<evidence type="ECO:0000259" key="3">
    <source>
        <dbReference type="PROSITE" id="PS50158"/>
    </source>
</evidence>
<dbReference type="PROSITE" id="PS50158">
    <property type="entry name" value="ZF_CCHC"/>
    <property type="match status" value="1"/>
</dbReference>
<protein>
    <submittedName>
        <fullName evidence="4">Reverse transcriptase domain-containing protein</fullName>
    </submittedName>
</protein>
<name>A0ABQ5F7F3_9ASTR</name>
<keyword evidence="1" id="KW-0863">Zinc-finger</keyword>
<keyword evidence="5" id="KW-1185">Reference proteome</keyword>
<keyword evidence="4" id="KW-0808">Transferase</keyword>
<evidence type="ECO:0000313" key="5">
    <source>
        <dbReference type="Proteomes" id="UP001151760"/>
    </source>
</evidence>
<dbReference type="Proteomes" id="UP001151760">
    <property type="component" value="Unassembled WGS sequence"/>
</dbReference>
<dbReference type="PANTHER" id="PTHR15503:SF45">
    <property type="entry name" value="RNA-DIRECTED DNA POLYMERASE HOMOLOG"/>
    <property type="match status" value="1"/>
</dbReference>
<feature type="compositionally biased region" description="Low complexity" evidence="2">
    <location>
        <begin position="51"/>
        <end position="62"/>
    </location>
</feature>
<feature type="domain" description="CCHC-type" evidence="3">
    <location>
        <begin position="115"/>
        <end position="130"/>
    </location>
</feature>
<evidence type="ECO:0000256" key="1">
    <source>
        <dbReference type="PROSITE-ProRule" id="PRU00047"/>
    </source>
</evidence>
<proteinExistence type="predicted"/>
<organism evidence="4 5">
    <name type="scientific">Tanacetum coccineum</name>
    <dbReference type="NCBI Taxonomy" id="301880"/>
    <lineage>
        <taxon>Eukaryota</taxon>
        <taxon>Viridiplantae</taxon>
        <taxon>Streptophyta</taxon>
        <taxon>Embryophyta</taxon>
        <taxon>Tracheophyta</taxon>
        <taxon>Spermatophyta</taxon>
        <taxon>Magnoliopsida</taxon>
        <taxon>eudicotyledons</taxon>
        <taxon>Gunneridae</taxon>
        <taxon>Pentapetalae</taxon>
        <taxon>asterids</taxon>
        <taxon>campanulids</taxon>
        <taxon>Asterales</taxon>
        <taxon>Asteraceae</taxon>
        <taxon>Asteroideae</taxon>
        <taxon>Anthemideae</taxon>
        <taxon>Anthemidinae</taxon>
        <taxon>Tanacetum</taxon>
    </lineage>
</organism>
<keyword evidence="4" id="KW-0695">RNA-directed DNA polymerase</keyword>
<dbReference type="Gene3D" id="4.10.60.10">
    <property type="entry name" value="Zinc finger, CCHC-type"/>
    <property type="match status" value="1"/>
</dbReference>
<dbReference type="InterPro" id="IPR036875">
    <property type="entry name" value="Znf_CCHC_sf"/>
</dbReference>
<accession>A0ABQ5F7F3</accession>
<evidence type="ECO:0000313" key="4">
    <source>
        <dbReference type="EMBL" id="GJT59004.1"/>
    </source>
</evidence>
<dbReference type="InterPro" id="IPR001878">
    <property type="entry name" value="Znf_CCHC"/>
</dbReference>
<dbReference type="EMBL" id="BQNB010017069">
    <property type="protein sequence ID" value="GJT59004.1"/>
    <property type="molecule type" value="Genomic_DNA"/>
</dbReference>
<reference evidence="4" key="2">
    <citation type="submission" date="2022-01" db="EMBL/GenBank/DDBJ databases">
        <authorList>
            <person name="Yamashiro T."/>
            <person name="Shiraishi A."/>
            <person name="Satake H."/>
            <person name="Nakayama K."/>
        </authorList>
    </citation>
    <scope>NUCLEOTIDE SEQUENCE</scope>
</reference>
<keyword evidence="1" id="KW-0479">Metal-binding</keyword>
<dbReference type="InterPro" id="IPR032567">
    <property type="entry name" value="RTL1-rel"/>
</dbReference>
<keyword evidence="1" id="KW-0862">Zinc</keyword>
<dbReference type="GO" id="GO:0003964">
    <property type="term" value="F:RNA-directed DNA polymerase activity"/>
    <property type="evidence" value="ECO:0007669"/>
    <property type="project" value="UniProtKB-KW"/>
</dbReference>
<dbReference type="SMART" id="SM00343">
    <property type="entry name" value="ZnF_C2HC"/>
    <property type="match status" value="1"/>
</dbReference>
<feature type="region of interest" description="Disordered" evidence="2">
    <location>
        <begin position="42"/>
        <end position="62"/>
    </location>
</feature>
<dbReference type="SUPFAM" id="SSF57756">
    <property type="entry name" value="Retrovirus zinc finger-like domains"/>
    <property type="match status" value="1"/>
</dbReference>
<evidence type="ECO:0000256" key="2">
    <source>
        <dbReference type="SAM" id="MobiDB-lite"/>
    </source>
</evidence>